<evidence type="ECO:0000256" key="4">
    <source>
        <dbReference type="ARBA" id="ARBA00023136"/>
    </source>
</evidence>
<dbReference type="InterPro" id="IPR009644">
    <property type="entry name" value="FKTN/MNN4/W02B3.4-1"/>
</dbReference>
<dbReference type="VEuPathDB" id="FungiDB:LELG_04958"/>
<dbReference type="Proteomes" id="UP000001996">
    <property type="component" value="Unassembled WGS sequence"/>
</dbReference>
<keyword evidence="2" id="KW-0812">Transmembrane</keyword>
<dbReference type="KEGG" id="lel:PVL30_005701"/>
<dbReference type="Pfam" id="PF04991">
    <property type="entry name" value="LicD"/>
    <property type="match status" value="1"/>
</dbReference>
<name>A5E5R9_LODEL</name>
<dbReference type="InParanoid" id="A5E5R9"/>
<protein>
    <recommendedName>
        <fullName evidence="5">LicD/FKTN/FKRP nucleotidyltransferase domain-containing protein</fullName>
    </recommendedName>
</protein>
<keyword evidence="4" id="KW-0472">Membrane</keyword>
<dbReference type="PANTHER" id="PTHR15407:SF28">
    <property type="entry name" value="RIBITOL-5-PHOSPHATE TRANSFERASE FKTN"/>
    <property type="match status" value="1"/>
</dbReference>
<dbReference type="GO" id="GO:0009100">
    <property type="term" value="P:glycoprotein metabolic process"/>
    <property type="evidence" value="ECO:0007669"/>
    <property type="project" value="UniProtKB-ARBA"/>
</dbReference>
<evidence type="ECO:0000256" key="3">
    <source>
        <dbReference type="ARBA" id="ARBA00022989"/>
    </source>
</evidence>
<reference evidence="6 7" key="1">
    <citation type="journal article" date="2009" name="Nature">
        <title>Evolution of pathogenicity and sexual reproduction in eight Candida genomes.</title>
        <authorList>
            <person name="Butler G."/>
            <person name="Rasmussen M.D."/>
            <person name="Lin M.F."/>
            <person name="Santos M.A."/>
            <person name="Sakthikumar S."/>
            <person name="Munro C.A."/>
            <person name="Rheinbay E."/>
            <person name="Grabherr M."/>
            <person name="Forche A."/>
            <person name="Reedy J.L."/>
            <person name="Agrafioti I."/>
            <person name="Arnaud M.B."/>
            <person name="Bates S."/>
            <person name="Brown A.J."/>
            <person name="Brunke S."/>
            <person name="Costanzo M.C."/>
            <person name="Fitzpatrick D.A."/>
            <person name="de Groot P.W."/>
            <person name="Harris D."/>
            <person name="Hoyer L.L."/>
            <person name="Hube B."/>
            <person name="Klis F.M."/>
            <person name="Kodira C."/>
            <person name="Lennard N."/>
            <person name="Logue M.E."/>
            <person name="Martin R."/>
            <person name="Neiman A.M."/>
            <person name="Nikolaou E."/>
            <person name="Quail M.A."/>
            <person name="Quinn J."/>
            <person name="Santos M.C."/>
            <person name="Schmitzberger F.F."/>
            <person name="Sherlock G."/>
            <person name="Shah P."/>
            <person name="Silverstein K.A."/>
            <person name="Skrzypek M.S."/>
            <person name="Soll D."/>
            <person name="Staggs R."/>
            <person name="Stansfield I."/>
            <person name="Stumpf M.P."/>
            <person name="Sudbery P.E."/>
            <person name="Srikantha T."/>
            <person name="Zeng Q."/>
            <person name="Berman J."/>
            <person name="Berriman M."/>
            <person name="Heitman J."/>
            <person name="Gow N.A."/>
            <person name="Lorenz M.C."/>
            <person name="Birren B.W."/>
            <person name="Kellis M."/>
            <person name="Cuomo C.A."/>
        </authorList>
    </citation>
    <scope>NUCLEOTIDE SEQUENCE [LARGE SCALE GENOMIC DNA]</scope>
    <source>
        <strain evidence="7">ATCC 11503 / BCRC 21390 / CBS 2605 / JCM 1781 / NBRC 1676 / NRRL YB-4239</strain>
    </source>
</reference>
<dbReference type="GO" id="GO:0016020">
    <property type="term" value="C:membrane"/>
    <property type="evidence" value="ECO:0007669"/>
    <property type="project" value="UniProtKB-SubCell"/>
</dbReference>
<feature type="domain" description="LicD/FKTN/FKRP nucleotidyltransferase" evidence="5">
    <location>
        <begin position="505"/>
        <end position="616"/>
    </location>
</feature>
<accession>A5E5R9</accession>
<dbReference type="AlphaFoldDB" id="A5E5R9"/>
<dbReference type="OrthoDB" id="444255at2759"/>
<keyword evidence="7" id="KW-1185">Reference proteome</keyword>
<evidence type="ECO:0000259" key="5">
    <source>
        <dbReference type="Pfam" id="PF04991"/>
    </source>
</evidence>
<proteinExistence type="predicted"/>
<comment type="subcellular location">
    <subcellularLocation>
        <location evidence="1">Membrane</location>
        <topology evidence="1">Single-pass membrane protein</topology>
    </subcellularLocation>
</comment>
<sequence>MTFDNPYPDLSTSASPRRIQTSVYNMIPKLAKLTSVSANPGRFVKLFFFTLLAFNLIFLLYNENGLNHSMKSIKSISSNINVNLSPLKLGSKNTLSIQRMPKHVRNKFKSLKDPQNADRFFMINTDLTEVDITIPVNYTTQTYSSNIITYDPRFTLSMYLHELKVQYLANARTVDLNEISQPIKLPFDWVDWMDLTLLNEQLREPPEVRPNCQSIRENTDAKQVLMERWCQDLDQVTEEQLQTWGYTKQQLPGFIIFGHQPHNKRCFNDDRVKMAKSYALIHMPNPLKVIILDQDGTYEFDVDQTRKQRINQGDMFQRYLKFNNLLNDEVEQIKLNHLEELRHLKSLIIPYNNEDTKLKIEGSSMYNLSQEMFHPKTIDEQFAYLPKEFLTSLDSLTSEGTETQEQQAKLDSLIKSQLTPQQQIFLDGLLTCQASFDNQEPRFFKMTTLRLDDERNVDYDRGWHYDWRFFNGALNYDKPGWTQQENTFRTEIILDRLLRNWTKFAQKKGIIWWIMHGPLLSWYWDGLMFPFDIDIDIQVPVEHLYTLARDYNQTLVVEDPSEGYGKFFIEAGTYIYNRDMSNGENYIDARFIDVDSGIYIDITGLSKSKAMPDEFYTEEEIKGLIKDVDINKVSEFDEIYNDRRKHFYKLHQISPLRHSMLQGIPVFIPQEINSRLQFEYERGLSEFEYADWYFVKQLNLWIHGEHLSQVLPHELIMDEPGKINKEKVLIQLDLLTDEIVLKLLDIDEILIEYYKTKKYTDFHDLEMEYMLVGDHKRYEELVEGYFKKMDPPLRKALWDYENLERPKHHKNR</sequence>
<keyword evidence="3" id="KW-1133">Transmembrane helix</keyword>
<dbReference type="PANTHER" id="PTHR15407">
    <property type="entry name" value="FUKUTIN-RELATED"/>
    <property type="match status" value="1"/>
</dbReference>
<evidence type="ECO:0000313" key="7">
    <source>
        <dbReference type="Proteomes" id="UP000001996"/>
    </source>
</evidence>
<evidence type="ECO:0000256" key="1">
    <source>
        <dbReference type="ARBA" id="ARBA00004167"/>
    </source>
</evidence>
<dbReference type="eggNOG" id="ENOG502QREF">
    <property type="taxonomic scope" value="Eukaryota"/>
</dbReference>
<organism evidence="6 7">
    <name type="scientific">Lodderomyces elongisporus (strain ATCC 11503 / CBS 2605 / JCM 1781 / NBRC 1676 / NRRL YB-4239)</name>
    <name type="common">Yeast</name>
    <name type="synonym">Saccharomyces elongisporus</name>
    <dbReference type="NCBI Taxonomy" id="379508"/>
    <lineage>
        <taxon>Eukaryota</taxon>
        <taxon>Fungi</taxon>
        <taxon>Dikarya</taxon>
        <taxon>Ascomycota</taxon>
        <taxon>Saccharomycotina</taxon>
        <taxon>Pichiomycetes</taxon>
        <taxon>Debaryomycetaceae</taxon>
        <taxon>Candida/Lodderomyces clade</taxon>
        <taxon>Lodderomyces</taxon>
    </lineage>
</organism>
<dbReference type="HOGENOM" id="CLU_008074_2_0_1"/>
<dbReference type="GeneID" id="5231166"/>
<evidence type="ECO:0000256" key="2">
    <source>
        <dbReference type="ARBA" id="ARBA00022692"/>
    </source>
</evidence>
<dbReference type="EMBL" id="CH981530">
    <property type="protein sequence ID" value="EDK46777.1"/>
    <property type="molecule type" value="Genomic_DNA"/>
</dbReference>
<dbReference type="InterPro" id="IPR007074">
    <property type="entry name" value="LicD/FKTN/FKRP_NTP_transf"/>
</dbReference>
<gene>
    <name evidence="6" type="ORF">LELG_04958</name>
</gene>
<dbReference type="OMA" id="IITWIMH"/>
<dbReference type="STRING" id="379508.A5E5R9"/>
<evidence type="ECO:0000313" key="6">
    <source>
        <dbReference type="EMBL" id="EDK46777.1"/>
    </source>
</evidence>
<dbReference type="RefSeq" id="XP_001524145.1">
    <property type="nucleotide sequence ID" value="XM_001524095.1"/>
</dbReference>